<keyword evidence="14" id="KW-1185">Reference proteome</keyword>
<evidence type="ECO:0000256" key="10">
    <source>
        <dbReference type="ARBA" id="ARBA00023180"/>
    </source>
</evidence>
<comment type="subcellular location">
    <subcellularLocation>
        <location evidence="1">Cell membrane</location>
        <topology evidence="1">Single-pass type I membrane protein</topology>
    </subcellularLocation>
</comment>
<dbReference type="FunFam" id="3.80.10.10:FF:000213">
    <property type="entry name" value="Tyrosine-sulfated glycopeptide receptor 1"/>
    <property type="match status" value="1"/>
</dbReference>
<dbReference type="GO" id="GO:0005886">
    <property type="term" value="C:plasma membrane"/>
    <property type="evidence" value="ECO:0007669"/>
    <property type="project" value="UniProtKB-SubCell"/>
</dbReference>
<keyword evidence="6" id="KW-0732">Signal</keyword>
<keyword evidence="8 11" id="KW-1133">Transmembrane helix</keyword>
<dbReference type="PROSITE" id="PS51257">
    <property type="entry name" value="PROKAR_LIPOPROTEIN"/>
    <property type="match status" value="1"/>
</dbReference>
<proteinExistence type="inferred from homology"/>
<dbReference type="GO" id="GO:0051707">
    <property type="term" value="P:response to other organism"/>
    <property type="evidence" value="ECO:0007669"/>
    <property type="project" value="UniProtKB-ARBA"/>
</dbReference>
<evidence type="ECO:0000256" key="6">
    <source>
        <dbReference type="ARBA" id="ARBA00022729"/>
    </source>
</evidence>
<evidence type="ECO:0000256" key="4">
    <source>
        <dbReference type="ARBA" id="ARBA00022614"/>
    </source>
</evidence>
<keyword evidence="5 11" id="KW-0812">Transmembrane</keyword>
<dbReference type="PANTHER" id="PTHR48063:SF46">
    <property type="entry name" value="LEUCINE-RICH REPEAT-CONTAINING N-TERMINAL PLANT-TYPE DOMAIN-CONTAINING PROTEIN"/>
    <property type="match status" value="1"/>
</dbReference>
<evidence type="ECO:0000256" key="11">
    <source>
        <dbReference type="SAM" id="Phobius"/>
    </source>
</evidence>
<evidence type="ECO:0000256" key="2">
    <source>
        <dbReference type="ARBA" id="ARBA00009592"/>
    </source>
</evidence>
<keyword evidence="7" id="KW-0677">Repeat</keyword>
<dbReference type="Pfam" id="PF00560">
    <property type="entry name" value="LRR_1"/>
    <property type="match status" value="2"/>
</dbReference>
<sequence>MHFITKQNKIIVAWGIWAYVLFSQVLVISACDSDDLRGLTGFMKGLESPIDGWWHVDSSSSSDCCNWIGITCDSSTGRIVKLQLPKQRLVGHFSDSIFYLDQLTTLNLCLTQLRLLDLSWNELAGTIPAYLGEFKFLFYLDLSNNSLSGEIPKNITRLQSMISRDVSLQEPSPDFPFFMNSNVTGRGSVLQYNQIMRFPPTLDFGTNLLKGPIWPEFENMKKLHVLRLDHNHIQGTIPSSLSGMRSIETLDLSYNKLTGTIPPSLGKLNFLSHFSVAHNNLKGVIPTEGQFSTFSHSSFDGNPGLCGIGYVTCKETQDKTPSSEDDNDDDDFYILLILVLTGFGTGFLLSVISLLVVPRIRGTNKVDRFE</sequence>
<dbReference type="InterPro" id="IPR046956">
    <property type="entry name" value="RLP23-like"/>
</dbReference>
<dbReference type="InterPro" id="IPR013210">
    <property type="entry name" value="LRR_N_plant-typ"/>
</dbReference>
<dbReference type="Pfam" id="PF13855">
    <property type="entry name" value="LRR_8"/>
    <property type="match status" value="1"/>
</dbReference>
<evidence type="ECO:0000313" key="13">
    <source>
        <dbReference type="EMBL" id="KAK1408685.1"/>
    </source>
</evidence>
<dbReference type="PANTHER" id="PTHR48063">
    <property type="entry name" value="LRR RECEPTOR-LIKE KINASE"/>
    <property type="match status" value="1"/>
</dbReference>
<dbReference type="Proteomes" id="UP001229421">
    <property type="component" value="Unassembled WGS sequence"/>
</dbReference>
<comment type="similarity">
    <text evidence="2">Belongs to the RLP family.</text>
</comment>
<dbReference type="Pfam" id="PF08263">
    <property type="entry name" value="LRRNT_2"/>
    <property type="match status" value="1"/>
</dbReference>
<dbReference type="SMART" id="SM00369">
    <property type="entry name" value="LRR_TYP"/>
    <property type="match status" value="3"/>
</dbReference>
<dbReference type="PRINTS" id="PR00019">
    <property type="entry name" value="LEURICHRPT"/>
</dbReference>
<keyword evidence="4" id="KW-0433">Leucine-rich repeat</keyword>
<evidence type="ECO:0000256" key="7">
    <source>
        <dbReference type="ARBA" id="ARBA00022737"/>
    </source>
</evidence>
<dbReference type="GO" id="GO:0006952">
    <property type="term" value="P:defense response"/>
    <property type="evidence" value="ECO:0007669"/>
    <property type="project" value="UniProtKB-ARBA"/>
</dbReference>
<evidence type="ECO:0000256" key="8">
    <source>
        <dbReference type="ARBA" id="ARBA00022989"/>
    </source>
</evidence>
<protein>
    <recommendedName>
        <fullName evidence="12">Leucine-rich repeat-containing N-terminal plant-type domain-containing protein</fullName>
    </recommendedName>
</protein>
<dbReference type="SUPFAM" id="SSF52058">
    <property type="entry name" value="L domain-like"/>
    <property type="match status" value="1"/>
</dbReference>
<evidence type="ECO:0000256" key="1">
    <source>
        <dbReference type="ARBA" id="ARBA00004251"/>
    </source>
</evidence>
<dbReference type="AlphaFoldDB" id="A0AAD8JW69"/>
<reference evidence="13" key="1">
    <citation type="journal article" date="2023" name="bioRxiv">
        <title>Improved chromosome-level genome assembly for marigold (Tagetes erecta).</title>
        <authorList>
            <person name="Jiang F."/>
            <person name="Yuan L."/>
            <person name="Wang S."/>
            <person name="Wang H."/>
            <person name="Xu D."/>
            <person name="Wang A."/>
            <person name="Fan W."/>
        </authorList>
    </citation>
    <scope>NUCLEOTIDE SEQUENCE</scope>
    <source>
        <strain evidence="13">WSJ</strain>
        <tissue evidence="13">Leaf</tissue>
    </source>
</reference>
<comment type="caution">
    <text evidence="13">The sequence shown here is derived from an EMBL/GenBank/DDBJ whole genome shotgun (WGS) entry which is preliminary data.</text>
</comment>
<gene>
    <name evidence="13" type="ORF">QVD17_40671</name>
</gene>
<evidence type="ECO:0000256" key="3">
    <source>
        <dbReference type="ARBA" id="ARBA00022475"/>
    </source>
</evidence>
<feature type="transmembrane region" description="Helical" evidence="11">
    <location>
        <begin position="12"/>
        <end position="30"/>
    </location>
</feature>
<dbReference type="InterPro" id="IPR032675">
    <property type="entry name" value="LRR_dom_sf"/>
</dbReference>
<feature type="transmembrane region" description="Helical" evidence="11">
    <location>
        <begin position="332"/>
        <end position="357"/>
    </location>
</feature>
<keyword evidence="9 11" id="KW-0472">Membrane</keyword>
<evidence type="ECO:0000259" key="12">
    <source>
        <dbReference type="Pfam" id="PF08263"/>
    </source>
</evidence>
<dbReference type="Gene3D" id="3.80.10.10">
    <property type="entry name" value="Ribonuclease Inhibitor"/>
    <property type="match status" value="2"/>
</dbReference>
<evidence type="ECO:0000256" key="9">
    <source>
        <dbReference type="ARBA" id="ARBA00023136"/>
    </source>
</evidence>
<organism evidence="13 14">
    <name type="scientific">Tagetes erecta</name>
    <name type="common">African marigold</name>
    <dbReference type="NCBI Taxonomy" id="13708"/>
    <lineage>
        <taxon>Eukaryota</taxon>
        <taxon>Viridiplantae</taxon>
        <taxon>Streptophyta</taxon>
        <taxon>Embryophyta</taxon>
        <taxon>Tracheophyta</taxon>
        <taxon>Spermatophyta</taxon>
        <taxon>Magnoliopsida</taxon>
        <taxon>eudicotyledons</taxon>
        <taxon>Gunneridae</taxon>
        <taxon>Pentapetalae</taxon>
        <taxon>asterids</taxon>
        <taxon>campanulids</taxon>
        <taxon>Asterales</taxon>
        <taxon>Asteraceae</taxon>
        <taxon>Asteroideae</taxon>
        <taxon>Heliantheae alliance</taxon>
        <taxon>Tageteae</taxon>
        <taxon>Tagetes</taxon>
    </lineage>
</organism>
<dbReference type="InterPro" id="IPR001611">
    <property type="entry name" value="Leu-rich_rpt"/>
</dbReference>
<keyword evidence="10" id="KW-0325">Glycoprotein</keyword>
<keyword evidence="3" id="KW-1003">Cell membrane</keyword>
<evidence type="ECO:0000256" key="5">
    <source>
        <dbReference type="ARBA" id="ARBA00022692"/>
    </source>
</evidence>
<feature type="domain" description="Leucine-rich repeat-containing N-terminal plant-type" evidence="12">
    <location>
        <begin position="33"/>
        <end position="73"/>
    </location>
</feature>
<dbReference type="EMBL" id="JAUHHV010000011">
    <property type="protein sequence ID" value="KAK1408685.1"/>
    <property type="molecule type" value="Genomic_DNA"/>
</dbReference>
<accession>A0AAD8JW69</accession>
<dbReference type="InterPro" id="IPR003591">
    <property type="entry name" value="Leu-rich_rpt_typical-subtyp"/>
</dbReference>
<name>A0AAD8JW69_TARER</name>
<evidence type="ECO:0000313" key="14">
    <source>
        <dbReference type="Proteomes" id="UP001229421"/>
    </source>
</evidence>